<comment type="caution">
    <text evidence="1">The sequence shown here is derived from an EMBL/GenBank/DDBJ whole genome shotgun (WGS) entry which is preliminary data.</text>
</comment>
<dbReference type="Proteomes" id="UP001055811">
    <property type="component" value="Linkage Group LG01"/>
</dbReference>
<accession>A0ACB9H474</accession>
<protein>
    <submittedName>
        <fullName evidence="1">Uncharacterized protein</fullName>
    </submittedName>
</protein>
<evidence type="ECO:0000313" key="1">
    <source>
        <dbReference type="EMBL" id="KAI3789777.1"/>
    </source>
</evidence>
<proteinExistence type="predicted"/>
<keyword evidence="2" id="KW-1185">Reference proteome</keyword>
<reference evidence="1 2" key="2">
    <citation type="journal article" date="2022" name="Mol. Ecol. Resour.">
        <title>The genomes of chicory, endive, great burdock and yacon provide insights into Asteraceae paleo-polyploidization history and plant inulin production.</title>
        <authorList>
            <person name="Fan W."/>
            <person name="Wang S."/>
            <person name="Wang H."/>
            <person name="Wang A."/>
            <person name="Jiang F."/>
            <person name="Liu H."/>
            <person name="Zhao H."/>
            <person name="Xu D."/>
            <person name="Zhang Y."/>
        </authorList>
    </citation>
    <scope>NUCLEOTIDE SEQUENCE [LARGE SCALE GENOMIC DNA]</scope>
    <source>
        <strain evidence="2">cv. Punajuju</strain>
        <tissue evidence="1">Leaves</tissue>
    </source>
</reference>
<dbReference type="EMBL" id="CM042009">
    <property type="protein sequence ID" value="KAI3789777.1"/>
    <property type="molecule type" value="Genomic_DNA"/>
</dbReference>
<organism evidence="1 2">
    <name type="scientific">Cichorium intybus</name>
    <name type="common">Chicory</name>
    <dbReference type="NCBI Taxonomy" id="13427"/>
    <lineage>
        <taxon>Eukaryota</taxon>
        <taxon>Viridiplantae</taxon>
        <taxon>Streptophyta</taxon>
        <taxon>Embryophyta</taxon>
        <taxon>Tracheophyta</taxon>
        <taxon>Spermatophyta</taxon>
        <taxon>Magnoliopsida</taxon>
        <taxon>eudicotyledons</taxon>
        <taxon>Gunneridae</taxon>
        <taxon>Pentapetalae</taxon>
        <taxon>asterids</taxon>
        <taxon>campanulids</taxon>
        <taxon>Asterales</taxon>
        <taxon>Asteraceae</taxon>
        <taxon>Cichorioideae</taxon>
        <taxon>Cichorieae</taxon>
        <taxon>Cichoriinae</taxon>
        <taxon>Cichorium</taxon>
    </lineage>
</organism>
<evidence type="ECO:0000313" key="2">
    <source>
        <dbReference type="Proteomes" id="UP001055811"/>
    </source>
</evidence>
<reference evidence="2" key="1">
    <citation type="journal article" date="2022" name="Mol. Ecol. Resour.">
        <title>The genomes of chicory, endive, great burdock and yacon provide insights into Asteraceae palaeo-polyploidization history and plant inulin production.</title>
        <authorList>
            <person name="Fan W."/>
            <person name="Wang S."/>
            <person name="Wang H."/>
            <person name="Wang A."/>
            <person name="Jiang F."/>
            <person name="Liu H."/>
            <person name="Zhao H."/>
            <person name="Xu D."/>
            <person name="Zhang Y."/>
        </authorList>
    </citation>
    <scope>NUCLEOTIDE SEQUENCE [LARGE SCALE GENOMIC DNA]</scope>
    <source>
        <strain evidence="2">cv. Punajuju</strain>
    </source>
</reference>
<gene>
    <name evidence="1" type="ORF">L2E82_02581</name>
</gene>
<sequence>MAATNPFDLLGDDDNDDPSQLVAKLPVAVPTTKKSPVGGVAAKPAAKLPSKLLPPAQIINPFDLILIFSSKVNE</sequence>
<name>A0ACB9H474_CICIN</name>